<sequence length="62" mass="7036">MRIPGFAVEPAARGVKPGDLFLPQQFTCEEELAPVCRHKCQGSHNFPVCVRKCVKEFCSEKW</sequence>
<dbReference type="EMBL" id="CP023407">
    <property type="protein sequence ID" value="AYL35506.1"/>
    <property type="molecule type" value="Genomic_DNA"/>
</dbReference>
<evidence type="ECO:0000313" key="2">
    <source>
        <dbReference type="Proteomes" id="UP000282170"/>
    </source>
</evidence>
<dbReference type="AlphaFoldDB" id="A0A494USQ1"/>
<dbReference type="RefSeq" id="WP_121545565.1">
    <property type="nucleotide sequence ID" value="NZ_CP023407.1"/>
</dbReference>
<gene>
    <name evidence="1" type="ORF">CNQ36_08710</name>
</gene>
<proteinExistence type="predicted"/>
<protein>
    <submittedName>
        <fullName evidence="1">Uncharacterized protein</fullName>
    </submittedName>
</protein>
<accession>A0A494USQ1</accession>
<name>A0A494USQ1_9ACTN</name>
<dbReference type="GeneID" id="93882885"/>
<dbReference type="Proteomes" id="UP000282170">
    <property type="component" value="Chromosome"/>
</dbReference>
<keyword evidence="2" id="KW-1185">Reference proteome</keyword>
<evidence type="ECO:0000313" key="1">
    <source>
        <dbReference type="EMBL" id="AYL35506.1"/>
    </source>
</evidence>
<reference evidence="1 2" key="1">
    <citation type="submission" date="2017-09" db="EMBL/GenBank/DDBJ databases">
        <authorList>
            <person name="Zhang H."/>
            <person name="Hu S."/>
            <person name="Xu J."/>
            <person name="He Z."/>
        </authorList>
    </citation>
    <scope>NUCLEOTIDE SEQUENCE [LARGE SCALE GENOMIC DNA]</scope>
    <source>
        <strain evidence="1 2">TXX3120</strain>
    </source>
</reference>
<dbReference type="KEGG" id="sfug:CNQ36_08710"/>
<organism evidence="1 2">
    <name type="scientific">Streptomyces fungicidicus</name>
    <dbReference type="NCBI Taxonomy" id="68203"/>
    <lineage>
        <taxon>Bacteria</taxon>
        <taxon>Bacillati</taxon>
        <taxon>Actinomycetota</taxon>
        <taxon>Actinomycetes</taxon>
        <taxon>Kitasatosporales</taxon>
        <taxon>Streptomycetaceae</taxon>
        <taxon>Streptomyces</taxon>
    </lineage>
</organism>